<evidence type="ECO:0000256" key="2">
    <source>
        <dbReference type="ARBA" id="ARBA00022676"/>
    </source>
</evidence>
<evidence type="ECO:0000256" key="8">
    <source>
        <dbReference type="PIRSR" id="PIRSR605150-1"/>
    </source>
</evidence>
<gene>
    <name evidence="13" type="primary">LOC106767286</name>
</gene>
<dbReference type="FunFam" id="3.90.550.10:FF:000194">
    <property type="entry name" value="Cellulose synthase-like protein G2 isoform A"/>
    <property type="match status" value="1"/>
</dbReference>
<dbReference type="InterPro" id="IPR005150">
    <property type="entry name" value="Cellulose_synth"/>
</dbReference>
<keyword evidence="3" id="KW-0808">Transferase</keyword>
<evidence type="ECO:0000256" key="11">
    <source>
        <dbReference type="SAM" id="Phobius"/>
    </source>
</evidence>
<dbReference type="GeneID" id="106767286"/>
<dbReference type="OrthoDB" id="72851at2759"/>
<dbReference type="Pfam" id="PF03552">
    <property type="entry name" value="Cellulose_synt"/>
    <property type="match status" value="2"/>
</dbReference>
<sequence>MNNNHVAYGKVGLVGIDQLMPLKLTNITREHPMLYREPIDALEEMEGREKRVPLNSLHVQKLLLIVNRLHVLLHSIALAFMMYYRVCFLLQPTETREGHELLPWLLVSASEAILSFIWVLDQAFRWRPVSRSVFPERLPEDHKLSPIDVFICTADPTKEPTLDVMNTVLSSMALDYPTNKLHVYLSDDAGSPLTLHAMREACKFARWWLPFCRRYKINNRCPKAYFSALEDNAHADFARSSLYVADKHTIKEKYEAFEEAIKTFRKDTAFSRHHPSLVEVIQESMIDDVENVKMPLLVYVSREKKASHPHHFKAGALNVLLRVSWVMSNSPYILVLDCDMFCNDPTSARYAMCFHLDPKISSSLSFVQFPQKFHNISKNDIYDSQLRSLFTLQWQGMDGLMGPVMSGTGFYIKRASLFGNCASKGSDLLQQKHHVGSSNEFIGSLDRNYTSDLEEPHFLASCNYEIGTKWGEEVGFLYYSVVEDYLTGFMLHSNGWSSVFCEPSRPQFLGKATTNLNDVLIQGTRWYSGLFENGINRFCPFMYWPTRMPFLQCLCFAWLTYFPLYCVPLWCLATVPQLSLLNGIPLYPKVSDPFFMVFVFIFLSALVKHLLEVSLTGGTLHNWINEQRIWMMKSVTCHLHGCLDALLKKFGIREASFVPTNKLEDDEQTLLYQMDKYDFRAPNIFIAPMLFLITVNIYCLVGGVYRVFLVGDCDKLFIQLFLAVFIVTVNYPLVEGLLVRKDKGRISKLVAIPVILPTLALLAFFNLLGNA</sequence>
<evidence type="ECO:0000313" key="12">
    <source>
        <dbReference type="Proteomes" id="UP000087766"/>
    </source>
</evidence>
<feature type="binding site" evidence="10">
    <location>
        <position position="313"/>
    </location>
    <ligand>
        <name>Mn(2+)</name>
        <dbReference type="ChEBI" id="CHEBI:29035"/>
    </ligand>
</feature>
<feature type="binding site" evidence="9">
    <location>
        <position position="158"/>
    </location>
    <ligand>
        <name>UDP-alpha-D-glucose</name>
        <dbReference type="ChEBI" id="CHEBI:58885"/>
    </ligand>
</feature>
<evidence type="ECO:0000256" key="9">
    <source>
        <dbReference type="PIRSR" id="PIRSR605150-2"/>
    </source>
</evidence>
<protein>
    <submittedName>
        <fullName evidence="13">Cellulose synthase-like protein G2</fullName>
    </submittedName>
</protein>
<feature type="transmembrane region" description="Helical" evidence="11">
    <location>
        <begin position="684"/>
        <end position="704"/>
    </location>
</feature>
<dbReference type="KEGG" id="vra:106767286"/>
<keyword evidence="7" id="KW-0961">Cell wall biogenesis/degradation</keyword>
<feature type="transmembrane region" description="Helical" evidence="11">
    <location>
        <begin position="550"/>
        <end position="573"/>
    </location>
</feature>
<name>A0A1S3UNP8_VIGRR</name>
<evidence type="ECO:0000256" key="6">
    <source>
        <dbReference type="ARBA" id="ARBA00023136"/>
    </source>
</evidence>
<feature type="transmembrane region" description="Helical" evidence="11">
    <location>
        <begin position="62"/>
        <end position="81"/>
    </location>
</feature>
<proteinExistence type="predicted"/>
<dbReference type="FunFam" id="3.90.550.10:FF:000216">
    <property type="entry name" value="Cellulose synthase-like protein G2"/>
    <property type="match status" value="1"/>
</dbReference>
<comment type="subcellular location">
    <subcellularLocation>
        <location evidence="1">Endomembrane system</location>
        <topology evidence="1">Multi-pass membrane protein</topology>
    </subcellularLocation>
</comment>
<dbReference type="STRING" id="3916.A0A1S3UNP8"/>
<feature type="binding site" evidence="9">
    <location>
        <position position="159"/>
    </location>
    <ligand>
        <name>UDP-alpha-D-glucose</name>
        <dbReference type="ChEBI" id="CHEBI:58885"/>
    </ligand>
</feature>
<dbReference type="RefSeq" id="XP_014507627.2">
    <property type="nucleotide sequence ID" value="XM_014652141.2"/>
</dbReference>
<accession>A0A1S3UNP8</accession>
<dbReference type="GO" id="GO:0030244">
    <property type="term" value="P:cellulose biosynthetic process"/>
    <property type="evidence" value="ECO:0007669"/>
    <property type="project" value="InterPro"/>
</dbReference>
<evidence type="ECO:0000256" key="7">
    <source>
        <dbReference type="ARBA" id="ARBA00023316"/>
    </source>
</evidence>
<dbReference type="InterPro" id="IPR029044">
    <property type="entry name" value="Nucleotide-diphossugar_trans"/>
</dbReference>
<dbReference type="SUPFAM" id="SSF53448">
    <property type="entry name" value="Nucleotide-diphospho-sugar transferases"/>
    <property type="match status" value="1"/>
</dbReference>
<feature type="binding site" evidence="10">
    <location>
        <position position="337"/>
    </location>
    <ligand>
        <name>Mn(2+)</name>
        <dbReference type="ChEBI" id="CHEBI:29035"/>
    </ligand>
</feature>
<dbReference type="GO" id="GO:0016760">
    <property type="term" value="F:cellulose synthase (UDP-forming) activity"/>
    <property type="evidence" value="ECO:0007669"/>
    <property type="project" value="InterPro"/>
</dbReference>
<feature type="active site" evidence="8">
    <location>
        <position position="484"/>
    </location>
</feature>
<dbReference type="GO" id="GO:0071555">
    <property type="term" value="P:cell wall organization"/>
    <property type="evidence" value="ECO:0007669"/>
    <property type="project" value="UniProtKB-KW"/>
</dbReference>
<dbReference type="Gene3D" id="3.90.550.10">
    <property type="entry name" value="Spore Coat Polysaccharide Biosynthesis Protein SpsA, Chain A"/>
    <property type="match status" value="1"/>
</dbReference>
<keyword evidence="5 11" id="KW-1133">Transmembrane helix</keyword>
<reference evidence="12" key="1">
    <citation type="journal article" date="2014" name="Nat. Commun.">
        <title>Genome sequence of mungbean and insights into evolution within Vigna species.</title>
        <authorList>
            <person name="Kang Y.J."/>
            <person name="Kim S.K."/>
            <person name="Kim M.Y."/>
            <person name="Lestari P."/>
            <person name="Kim K.H."/>
            <person name="Ha B.K."/>
            <person name="Jun T.H."/>
            <person name="Hwang W.J."/>
            <person name="Lee T."/>
            <person name="Lee J."/>
            <person name="Shim S."/>
            <person name="Yoon M.Y."/>
            <person name="Jang Y.E."/>
            <person name="Han K.S."/>
            <person name="Taeprayoon P."/>
            <person name="Yoon N."/>
            <person name="Somta P."/>
            <person name="Tanya P."/>
            <person name="Kim K.S."/>
            <person name="Gwag J.G."/>
            <person name="Moon J.K."/>
            <person name="Lee Y.H."/>
            <person name="Park B.S."/>
            <person name="Bombarely A."/>
            <person name="Doyle J.J."/>
            <person name="Jackson S.A."/>
            <person name="Schafleitner R."/>
            <person name="Srinives P."/>
            <person name="Varshney R.K."/>
            <person name="Lee S.H."/>
        </authorList>
    </citation>
    <scope>NUCLEOTIDE SEQUENCE [LARGE SCALE GENOMIC DNA]</scope>
    <source>
        <strain evidence="12">cv. VC1973A</strain>
    </source>
</reference>
<dbReference type="PANTHER" id="PTHR13301">
    <property type="entry name" value="X-BOX TRANSCRIPTION FACTOR-RELATED"/>
    <property type="match status" value="1"/>
</dbReference>
<reference evidence="13" key="2">
    <citation type="submission" date="2025-08" db="UniProtKB">
        <authorList>
            <consortium name="RefSeq"/>
        </authorList>
    </citation>
    <scope>IDENTIFICATION</scope>
    <source>
        <tissue evidence="13">Leaf</tissue>
    </source>
</reference>
<keyword evidence="12" id="KW-1185">Reference proteome</keyword>
<evidence type="ECO:0000256" key="1">
    <source>
        <dbReference type="ARBA" id="ARBA00004127"/>
    </source>
</evidence>
<keyword evidence="2" id="KW-0328">Glycosyltransferase</keyword>
<dbReference type="Proteomes" id="UP000087766">
    <property type="component" value="Chromosome 7"/>
</dbReference>
<feature type="transmembrane region" description="Helical" evidence="11">
    <location>
        <begin position="101"/>
        <end position="120"/>
    </location>
</feature>
<keyword evidence="6 11" id="KW-0472">Membrane</keyword>
<feature type="transmembrane region" description="Helical" evidence="11">
    <location>
        <begin position="716"/>
        <end position="734"/>
    </location>
</feature>
<dbReference type="GO" id="GO:0012505">
    <property type="term" value="C:endomembrane system"/>
    <property type="evidence" value="ECO:0007669"/>
    <property type="project" value="UniProtKB-SubCell"/>
</dbReference>
<feature type="binding site" evidence="9">
    <location>
        <position position="188"/>
    </location>
    <ligand>
        <name>UDP-alpha-D-glucose</name>
        <dbReference type="ChEBI" id="CHEBI:58885"/>
    </ligand>
</feature>
<dbReference type="AlphaFoldDB" id="A0A1S3UNP8"/>
<evidence type="ECO:0000256" key="10">
    <source>
        <dbReference type="PIRSR" id="PIRSR605150-3"/>
    </source>
</evidence>
<keyword evidence="4 11" id="KW-0812">Transmembrane</keyword>
<evidence type="ECO:0000256" key="4">
    <source>
        <dbReference type="ARBA" id="ARBA00022692"/>
    </source>
</evidence>
<organism evidence="12 13">
    <name type="scientific">Vigna radiata var. radiata</name>
    <name type="common">Mung bean</name>
    <name type="synonym">Phaseolus aureus</name>
    <dbReference type="NCBI Taxonomy" id="3916"/>
    <lineage>
        <taxon>Eukaryota</taxon>
        <taxon>Viridiplantae</taxon>
        <taxon>Streptophyta</taxon>
        <taxon>Embryophyta</taxon>
        <taxon>Tracheophyta</taxon>
        <taxon>Spermatophyta</taxon>
        <taxon>Magnoliopsida</taxon>
        <taxon>eudicotyledons</taxon>
        <taxon>Gunneridae</taxon>
        <taxon>Pentapetalae</taxon>
        <taxon>rosids</taxon>
        <taxon>fabids</taxon>
        <taxon>Fabales</taxon>
        <taxon>Fabaceae</taxon>
        <taxon>Papilionoideae</taxon>
        <taxon>50 kb inversion clade</taxon>
        <taxon>NPAAA clade</taxon>
        <taxon>indigoferoid/millettioid clade</taxon>
        <taxon>Phaseoleae</taxon>
        <taxon>Vigna</taxon>
    </lineage>
</organism>
<feature type="transmembrane region" description="Helical" evidence="11">
    <location>
        <begin position="593"/>
        <end position="611"/>
    </location>
</feature>
<feature type="transmembrane region" description="Helical" evidence="11">
    <location>
        <begin position="746"/>
        <end position="768"/>
    </location>
</feature>
<evidence type="ECO:0000256" key="3">
    <source>
        <dbReference type="ARBA" id="ARBA00022679"/>
    </source>
</evidence>
<dbReference type="GO" id="GO:0016020">
    <property type="term" value="C:membrane"/>
    <property type="evidence" value="ECO:0007669"/>
    <property type="project" value="InterPro"/>
</dbReference>
<evidence type="ECO:0000313" key="13">
    <source>
        <dbReference type="RefSeq" id="XP_014507627.2"/>
    </source>
</evidence>
<feature type="active site" evidence="8">
    <location>
        <position position="188"/>
    </location>
</feature>
<evidence type="ECO:0000256" key="5">
    <source>
        <dbReference type="ARBA" id="ARBA00022989"/>
    </source>
</evidence>